<feature type="domain" description="FAS1" evidence="1">
    <location>
        <begin position="50"/>
        <end position="201"/>
    </location>
</feature>
<sequence>MTCYYIRRHLSNKIIKMRLSVIILLLVFVSCRKQDISPAPVGEAVDYNGPAASLNEVLEKSPYTYFNTAWKRAGMDAKLEATGSKAFTLLAPTDKAFQDAGWTMDKINNATADELNDLLSYYVSAGNVLPESLSLAFINIVLTSLKKSVDIPNYSADYPYTYLLFAGVHNDSLMINGKAVSKWGIALQSVTATIYPVDKLLPLPQMDMLTYLQSDERFSFYLEACRINDSLYLDAFPYDNGLLNLPLLSAMPGTGGQLTLFAPTNNAFKKSGFNSVEDIREYSVRALPIGSPDLDADNYFVVPTSAMDSLLLPNRLDYAGIYGPGTGPRDMNMVYFENELLDNGSSVSGLLIKQGSLYNNKSHIIRLDFSNSNGQVLVKRLGSDKPALPLADKNIRVLNGVIHVVDEGLLMP</sequence>
<evidence type="ECO:0000313" key="3">
    <source>
        <dbReference type="Proteomes" id="UP000468388"/>
    </source>
</evidence>
<dbReference type="SUPFAM" id="SSF82153">
    <property type="entry name" value="FAS1 domain"/>
    <property type="match status" value="2"/>
</dbReference>
<feature type="domain" description="FAS1" evidence="1">
    <location>
        <begin position="205"/>
        <end position="409"/>
    </location>
</feature>
<dbReference type="InterPro" id="IPR036378">
    <property type="entry name" value="FAS1_dom_sf"/>
</dbReference>
<dbReference type="PROSITE" id="PS51257">
    <property type="entry name" value="PROKAR_LIPOPROTEIN"/>
    <property type="match status" value="1"/>
</dbReference>
<dbReference type="Proteomes" id="UP000468388">
    <property type="component" value="Unassembled WGS sequence"/>
</dbReference>
<accession>A0A6N8J6I4</accession>
<dbReference type="SMART" id="SM00554">
    <property type="entry name" value="FAS1"/>
    <property type="match status" value="2"/>
</dbReference>
<dbReference type="Gene3D" id="2.30.180.10">
    <property type="entry name" value="FAS1 domain"/>
    <property type="match status" value="2"/>
</dbReference>
<comment type="caution">
    <text evidence="2">The sequence shown here is derived from an EMBL/GenBank/DDBJ whole genome shotgun (WGS) entry which is preliminary data.</text>
</comment>
<evidence type="ECO:0000313" key="2">
    <source>
        <dbReference type="EMBL" id="MVT39866.1"/>
    </source>
</evidence>
<dbReference type="AlphaFoldDB" id="A0A6N8J6I4"/>
<dbReference type="PROSITE" id="PS50213">
    <property type="entry name" value="FAS1"/>
    <property type="match status" value="2"/>
</dbReference>
<gene>
    <name evidence="2" type="ORF">GO495_04670</name>
</gene>
<protein>
    <recommendedName>
        <fullName evidence="1">FAS1 domain-containing protein</fullName>
    </recommendedName>
</protein>
<name>A0A6N8J6I4_9BACT</name>
<proteinExistence type="predicted"/>
<reference evidence="2 3" key="1">
    <citation type="submission" date="2019-12" db="EMBL/GenBank/DDBJ databases">
        <title>The draft genomic sequence of strain Chitinophaga oryziterrae JCM 16595.</title>
        <authorList>
            <person name="Zhang X."/>
        </authorList>
    </citation>
    <scope>NUCLEOTIDE SEQUENCE [LARGE SCALE GENOMIC DNA]</scope>
    <source>
        <strain evidence="2 3">JCM 16595</strain>
    </source>
</reference>
<evidence type="ECO:0000259" key="1">
    <source>
        <dbReference type="PROSITE" id="PS50213"/>
    </source>
</evidence>
<organism evidence="2 3">
    <name type="scientific">Chitinophaga oryziterrae</name>
    <dbReference type="NCBI Taxonomy" id="1031224"/>
    <lineage>
        <taxon>Bacteria</taxon>
        <taxon>Pseudomonadati</taxon>
        <taxon>Bacteroidota</taxon>
        <taxon>Chitinophagia</taxon>
        <taxon>Chitinophagales</taxon>
        <taxon>Chitinophagaceae</taxon>
        <taxon>Chitinophaga</taxon>
    </lineage>
</organism>
<dbReference type="EMBL" id="WRXO01000001">
    <property type="protein sequence ID" value="MVT39866.1"/>
    <property type="molecule type" value="Genomic_DNA"/>
</dbReference>
<dbReference type="PANTHER" id="PTHR10900">
    <property type="entry name" value="PERIOSTIN-RELATED"/>
    <property type="match status" value="1"/>
</dbReference>
<dbReference type="OrthoDB" id="642764at2"/>
<dbReference type="PANTHER" id="PTHR10900:SF77">
    <property type="entry name" value="FI19380P1"/>
    <property type="match status" value="1"/>
</dbReference>
<dbReference type="InterPro" id="IPR050904">
    <property type="entry name" value="Adhesion/Biosynth-related"/>
</dbReference>
<dbReference type="InterPro" id="IPR000782">
    <property type="entry name" value="FAS1_domain"/>
</dbReference>
<dbReference type="Pfam" id="PF02469">
    <property type="entry name" value="Fasciclin"/>
    <property type="match status" value="1"/>
</dbReference>
<keyword evidence="3" id="KW-1185">Reference proteome</keyword>